<evidence type="ECO:0000256" key="1">
    <source>
        <dbReference type="SAM" id="MobiDB-lite"/>
    </source>
</evidence>
<reference evidence="2 4" key="1">
    <citation type="journal article" date="2014" name="BMC Genomics">
        <title>Genome sequence of Anopheles sinensis provides insight into genetics basis of mosquito competence for malaria parasites.</title>
        <authorList>
            <person name="Zhou D."/>
            <person name="Zhang D."/>
            <person name="Ding G."/>
            <person name="Shi L."/>
            <person name="Hou Q."/>
            <person name="Ye Y."/>
            <person name="Xu Y."/>
            <person name="Zhou H."/>
            <person name="Xiong C."/>
            <person name="Li S."/>
            <person name="Yu J."/>
            <person name="Hong S."/>
            <person name="Yu X."/>
            <person name="Zou P."/>
            <person name="Chen C."/>
            <person name="Chang X."/>
            <person name="Wang W."/>
            <person name="Lv Y."/>
            <person name="Sun Y."/>
            <person name="Ma L."/>
            <person name="Shen B."/>
            <person name="Zhu C."/>
        </authorList>
    </citation>
    <scope>NUCLEOTIDE SEQUENCE [LARGE SCALE GENOMIC DNA]</scope>
</reference>
<accession>A0A084VRS8</accession>
<evidence type="ECO:0000313" key="2">
    <source>
        <dbReference type="EMBL" id="KFB40672.1"/>
    </source>
</evidence>
<dbReference type="EMBL" id="ATLV01015775">
    <property type="status" value="NOT_ANNOTATED_CDS"/>
    <property type="molecule type" value="Genomic_DNA"/>
</dbReference>
<protein>
    <submittedName>
        <fullName evidence="2 3">Uncharacterized protein</fullName>
    </submittedName>
</protein>
<sequence>MQASVTCPRSRQGSLSTGELSDNRITAQSHTANRINSSSPIAGYTNLAKEILRMLCSTKPGGAFERINNMICMPGYVRYQWQVGEELENYE</sequence>
<gene>
    <name evidence="2" type="ORF">ZHAS_00008289</name>
</gene>
<name>A0A084VRS8_ANOSI</name>
<reference evidence="3" key="2">
    <citation type="submission" date="2020-05" db="UniProtKB">
        <authorList>
            <consortium name="EnsemblMetazoa"/>
        </authorList>
    </citation>
    <scope>IDENTIFICATION</scope>
</reference>
<evidence type="ECO:0000313" key="3">
    <source>
        <dbReference type="EnsemblMetazoa" id="ASIC008289-PA"/>
    </source>
</evidence>
<feature type="region of interest" description="Disordered" evidence="1">
    <location>
        <begin position="1"/>
        <end position="32"/>
    </location>
</feature>
<dbReference type="EnsemblMetazoa" id="ASIC008289-RA">
    <property type="protein sequence ID" value="ASIC008289-PA"/>
    <property type="gene ID" value="ASIC008289"/>
</dbReference>
<dbReference type="AlphaFoldDB" id="A0A084VRS8"/>
<proteinExistence type="predicted"/>
<dbReference type="EMBL" id="KE525036">
    <property type="protein sequence ID" value="KFB40672.1"/>
    <property type="molecule type" value="Genomic_DNA"/>
</dbReference>
<dbReference type="Proteomes" id="UP000030765">
    <property type="component" value="Unassembled WGS sequence"/>
</dbReference>
<dbReference type="VEuPathDB" id="VectorBase:ASIC008289"/>
<organism evidence="2">
    <name type="scientific">Anopheles sinensis</name>
    <name type="common">Mosquito</name>
    <dbReference type="NCBI Taxonomy" id="74873"/>
    <lineage>
        <taxon>Eukaryota</taxon>
        <taxon>Metazoa</taxon>
        <taxon>Ecdysozoa</taxon>
        <taxon>Arthropoda</taxon>
        <taxon>Hexapoda</taxon>
        <taxon>Insecta</taxon>
        <taxon>Pterygota</taxon>
        <taxon>Neoptera</taxon>
        <taxon>Endopterygota</taxon>
        <taxon>Diptera</taxon>
        <taxon>Nematocera</taxon>
        <taxon>Culicoidea</taxon>
        <taxon>Culicidae</taxon>
        <taxon>Anophelinae</taxon>
        <taxon>Anopheles</taxon>
    </lineage>
</organism>
<evidence type="ECO:0000313" key="4">
    <source>
        <dbReference type="Proteomes" id="UP000030765"/>
    </source>
</evidence>
<keyword evidence="4" id="KW-1185">Reference proteome</keyword>